<name>A0A5K7XI86_9BACT</name>
<dbReference type="RefSeq" id="WP_152101018.1">
    <property type="nucleotide sequence ID" value="NZ_AP021861.1"/>
</dbReference>
<dbReference type="Proteomes" id="UP000326837">
    <property type="component" value="Chromosome"/>
</dbReference>
<accession>A0A5K7XI86</accession>
<sequence>MTRLPNAFAWQIGEAWIYTDTRESAAPIAVEVERYESGGRIVLYWPVKDTATLVWNAEKVD</sequence>
<dbReference type="AlphaFoldDB" id="A0A5K7XI86"/>
<gene>
    <name evidence="1" type="ORF">PLANPX_5309</name>
</gene>
<organism evidence="1 2">
    <name type="scientific">Lacipirellula parvula</name>
    <dbReference type="NCBI Taxonomy" id="2650471"/>
    <lineage>
        <taxon>Bacteria</taxon>
        <taxon>Pseudomonadati</taxon>
        <taxon>Planctomycetota</taxon>
        <taxon>Planctomycetia</taxon>
        <taxon>Pirellulales</taxon>
        <taxon>Lacipirellulaceae</taxon>
        <taxon>Lacipirellula</taxon>
    </lineage>
</organism>
<dbReference type="KEGG" id="lpav:PLANPX_5309"/>
<evidence type="ECO:0000313" key="2">
    <source>
        <dbReference type="Proteomes" id="UP000326837"/>
    </source>
</evidence>
<protein>
    <submittedName>
        <fullName evidence="1">Uncharacterized protein</fullName>
    </submittedName>
</protein>
<reference evidence="2" key="1">
    <citation type="submission" date="2019-10" db="EMBL/GenBank/DDBJ databases">
        <title>Lacipirellula parvula gen. nov., sp. nov., representing a lineage of planctomycetes widespread in freshwater anoxic habitats, and description of the family Lacipirellulaceae.</title>
        <authorList>
            <person name="Dedysh S.N."/>
            <person name="Kulichevskaya I.S."/>
            <person name="Beletsky A.V."/>
            <person name="Rakitin A.L."/>
            <person name="Mardanov A.V."/>
            <person name="Ivanova A.A."/>
            <person name="Saltykova V.X."/>
            <person name="Rijpstra W.I.C."/>
            <person name="Sinninghe Damste J.S."/>
            <person name="Ravin N.V."/>
        </authorList>
    </citation>
    <scope>NUCLEOTIDE SEQUENCE [LARGE SCALE GENOMIC DNA]</scope>
    <source>
        <strain evidence="2">PX69</strain>
    </source>
</reference>
<keyword evidence="2" id="KW-1185">Reference proteome</keyword>
<proteinExistence type="predicted"/>
<dbReference type="EMBL" id="AP021861">
    <property type="protein sequence ID" value="BBO35697.1"/>
    <property type="molecule type" value="Genomic_DNA"/>
</dbReference>
<evidence type="ECO:0000313" key="1">
    <source>
        <dbReference type="EMBL" id="BBO35697.1"/>
    </source>
</evidence>